<dbReference type="RefSeq" id="WP_048096092.1">
    <property type="nucleotide sequence ID" value="NZ_CP011267.1"/>
</dbReference>
<dbReference type="SUPFAM" id="SSF89392">
    <property type="entry name" value="Prokaryotic lipoproteins and lipoprotein localization factors"/>
    <property type="match status" value="1"/>
</dbReference>
<dbReference type="CDD" id="cd16329">
    <property type="entry name" value="LolA_like"/>
    <property type="match status" value="1"/>
</dbReference>
<gene>
    <name evidence="2" type="ORF">GAH_01707</name>
</gene>
<dbReference type="AlphaFoldDB" id="A0A0F7IE97"/>
<dbReference type="InterPro" id="IPR052944">
    <property type="entry name" value="Sporulation_related"/>
</dbReference>
<dbReference type="InterPro" id="IPR033399">
    <property type="entry name" value="TP_0789-like"/>
</dbReference>
<dbReference type="PROSITE" id="PS51257">
    <property type="entry name" value="PROKAR_LIPOPROTEIN"/>
    <property type="match status" value="1"/>
</dbReference>
<dbReference type="EMBL" id="CP011267">
    <property type="protein sequence ID" value="AKG91010.1"/>
    <property type="molecule type" value="Genomic_DNA"/>
</dbReference>
<dbReference type="PANTHER" id="PTHR37507">
    <property type="entry name" value="SPORULATION PROTEIN YDCC"/>
    <property type="match status" value="1"/>
</dbReference>
<evidence type="ECO:0000313" key="3">
    <source>
        <dbReference type="Proteomes" id="UP000034723"/>
    </source>
</evidence>
<proteinExistence type="predicted"/>
<keyword evidence="3" id="KW-1185">Reference proteome</keyword>
<dbReference type="HOGENOM" id="CLU_040882_0_0_2"/>
<dbReference type="Gene3D" id="2.50.20.10">
    <property type="entry name" value="Lipoprotein localisation LolA/LolB/LppX"/>
    <property type="match status" value="1"/>
</dbReference>
<sequence length="263" mass="29946">MRSSTILVLAAIVIALSGCANLSADEIAKKMQEKYESIEDFRSVVSITFYHNNTTTTLEYEYLYKKPNKVKMVSLNEDATFVSNGKKMWSYDRKSNRVFVFEVGEYTPKAPDYGTIVEEMLENYNVELVGSEKVSGRDCYVIRLTPKNDSMGGEMEMWVDMEYWFPLKIVQEMPAGKMITEYRNVRFNIGIDDSEFEFEIPEGAEVVTEKDLGIEKPESIEEAQKMVNFTLLVPEYTANLELRSITVVNGKAVTMMYGDGGGF</sequence>
<reference evidence="2 3" key="1">
    <citation type="submission" date="2015-04" db="EMBL/GenBank/DDBJ databases">
        <title>The complete genome sequence of the hyperthermophilic, obligate iron-reducing archaeon Geoglobus ahangari strain 234T.</title>
        <authorList>
            <person name="Manzella M.P."/>
            <person name="Holmes D.E."/>
            <person name="Rocheleau J.M."/>
            <person name="Chung A."/>
            <person name="Reguera G."/>
            <person name="Kashefi K."/>
        </authorList>
    </citation>
    <scope>NUCLEOTIDE SEQUENCE [LARGE SCALE GENOMIC DNA]</scope>
    <source>
        <strain evidence="2 3">234</strain>
    </source>
</reference>
<dbReference type="Proteomes" id="UP000034723">
    <property type="component" value="Chromosome"/>
</dbReference>
<feature type="domain" description="Uncharacterized protein TP-0789" evidence="1">
    <location>
        <begin position="85"/>
        <end position="178"/>
    </location>
</feature>
<dbReference type="GeneID" id="24804276"/>
<dbReference type="KEGG" id="gah:GAH_01707"/>
<protein>
    <submittedName>
        <fullName evidence="2">Outer membrane lipoprotein-sorting protein</fullName>
    </submittedName>
</protein>
<keyword evidence="2" id="KW-0449">Lipoprotein</keyword>
<evidence type="ECO:0000313" key="2">
    <source>
        <dbReference type="EMBL" id="AKG91010.1"/>
    </source>
</evidence>
<accession>A0A0F7IE97</accession>
<dbReference type="InterPro" id="IPR029046">
    <property type="entry name" value="LolA/LolB/LppX"/>
</dbReference>
<dbReference type="Pfam" id="PF17131">
    <property type="entry name" value="LolA_like"/>
    <property type="match status" value="1"/>
</dbReference>
<evidence type="ECO:0000259" key="1">
    <source>
        <dbReference type="Pfam" id="PF17131"/>
    </source>
</evidence>
<dbReference type="STRING" id="113653.GAH_01707"/>
<dbReference type="InParanoid" id="A0A0F7IE97"/>
<name>A0A0F7IE97_9EURY</name>
<dbReference type="PANTHER" id="PTHR37507:SF2">
    <property type="entry name" value="SPORULATION PROTEIN YDCC"/>
    <property type="match status" value="1"/>
</dbReference>
<organism evidence="2 3">
    <name type="scientific">Geoglobus ahangari</name>
    <dbReference type="NCBI Taxonomy" id="113653"/>
    <lineage>
        <taxon>Archaea</taxon>
        <taxon>Methanobacteriati</taxon>
        <taxon>Methanobacteriota</taxon>
        <taxon>Archaeoglobi</taxon>
        <taxon>Archaeoglobales</taxon>
        <taxon>Archaeoglobaceae</taxon>
        <taxon>Geoglobus</taxon>
    </lineage>
</organism>